<dbReference type="NCBIfam" id="TIGR02727">
    <property type="entry name" value="MTHFS_bact"/>
    <property type="match status" value="1"/>
</dbReference>
<dbReference type="Gene3D" id="3.40.50.10420">
    <property type="entry name" value="NagB/RpiA/CoA transferase-like"/>
    <property type="match status" value="1"/>
</dbReference>
<dbReference type="GO" id="GO:0005524">
    <property type="term" value="F:ATP binding"/>
    <property type="evidence" value="ECO:0007669"/>
    <property type="project" value="UniProtKB-KW"/>
</dbReference>
<proteinExistence type="inferred from homology"/>
<dbReference type="InterPro" id="IPR037171">
    <property type="entry name" value="NagB/RpiA_transferase-like"/>
</dbReference>
<evidence type="ECO:0000313" key="6">
    <source>
        <dbReference type="EMBL" id="QDU72198.1"/>
    </source>
</evidence>
<name>A0A518BZ03_9BACT</name>
<dbReference type="GO" id="GO:0009396">
    <property type="term" value="P:folic acid-containing compound biosynthetic process"/>
    <property type="evidence" value="ECO:0007669"/>
    <property type="project" value="TreeGrafter"/>
</dbReference>
<keyword evidence="5" id="KW-0479">Metal-binding</keyword>
<comment type="catalytic activity">
    <reaction evidence="5">
        <text>(6S)-5-formyl-5,6,7,8-tetrahydrofolate + ATP = (6R)-5,10-methenyltetrahydrofolate + ADP + phosphate</text>
        <dbReference type="Rhea" id="RHEA:10488"/>
        <dbReference type="ChEBI" id="CHEBI:30616"/>
        <dbReference type="ChEBI" id="CHEBI:43474"/>
        <dbReference type="ChEBI" id="CHEBI:57455"/>
        <dbReference type="ChEBI" id="CHEBI:57457"/>
        <dbReference type="ChEBI" id="CHEBI:456216"/>
        <dbReference type="EC" id="6.3.3.2"/>
    </reaction>
</comment>
<dbReference type="Pfam" id="PF01812">
    <property type="entry name" value="5-FTHF_cyc-lig"/>
    <property type="match status" value="1"/>
</dbReference>
<keyword evidence="7" id="KW-1185">Reference proteome</keyword>
<feature type="binding site" evidence="4">
    <location>
        <begin position="132"/>
        <end position="140"/>
    </location>
    <ligand>
        <name>ATP</name>
        <dbReference type="ChEBI" id="CHEBI:30616"/>
    </ligand>
</feature>
<keyword evidence="5" id="KW-0460">Magnesium</keyword>
<keyword evidence="6" id="KW-0436">Ligase</keyword>
<dbReference type="InterPro" id="IPR024185">
    <property type="entry name" value="FTHF_cligase-like_sf"/>
</dbReference>
<reference evidence="6 7" key="1">
    <citation type="submission" date="2019-02" db="EMBL/GenBank/DDBJ databases">
        <title>Deep-cultivation of Planctomycetes and their phenomic and genomic characterization uncovers novel biology.</title>
        <authorList>
            <person name="Wiegand S."/>
            <person name="Jogler M."/>
            <person name="Boedeker C."/>
            <person name="Pinto D."/>
            <person name="Vollmers J."/>
            <person name="Rivas-Marin E."/>
            <person name="Kohn T."/>
            <person name="Peeters S.H."/>
            <person name="Heuer A."/>
            <person name="Rast P."/>
            <person name="Oberbeckmann S."/>
            <person name="Bunk B."/>
            <person name="Jeske O."/>
            <person name="Meyerdierks A."/>
            <person name="Storesund J.E."/>
            <person name="Kallscheuer N."/>
            <person name="Luecker S."/>
            <person name="Lage O.M."/>
            <person name="Pohl T."/>
            <person name="Merkel B.J."/>
            <person name="Hornburger P."/>
            <person name="Mueller R.-W."/>
            <person name="Bruemmer F."/>
            <person name="Labrenz M."/>
            <person name="Spormann A.M."/>
            <person name="Op den Camp H."/>
            <person name="Overmann J."/>
            <person name="Amann R."/>
            <person name="Jetten M.S.M."/>
            <person name="Mascher T."/>
            <person name="Medema M.H."/>
            <person name="Devos D.P."/>
            <person name="Kaster A.-K."/>
            <person name="Ovreas L."/>
            <person name="Rohde M."/>
            <person name="Galperin M.Y."/>
            <person name="Jogler C."/>
        </authorList>
    </citation>
    <scope>NUCLEOTIDE SEQUENCE [LARGE SCALE GENOMIC DNA]</scope>
    <source>
        <strain evidence="6 7">Pan265</strain>
    </source>
</reference>
<dbReference type="GO" id="GO:0035999">
    <property type="term" value="P:tetrahydrofolate interconversion"/>
    <property type="evidence" value="ECO:0007669"/>
    <property type="project" value="TreeGrafter"/>
</dbReference>
<dbReference type="PANTHER" id="PTHR23407:SF1">
    <property type="entry name" value="5-FORMYLTETRAHYDROFOLATE CYCLO-LIGASE"/>
    <property type="match status" value="1"/>
</dbReference>
<dbReference type="EC" id="6.3.3.2" evidence="5"/>
<evidence type="ECO:0000256" key="5">
    <source>
        <dbReference type="RuleBase" id="RU361279"/>
    </source>
</evidence>
<feature type="binding site" evidence="4">
    <location>
        <position position="58"/>
    </location>
    <ligand>
        <name>substrate</name>
    </ligand>
</feature>
<dbReference type="AlphaFoldDB" id="A0A518BZ03"/>
<comment type="cofactor">
    <cofactor evidence="5">
        <name>Mg(2+)</name>
        <dbReference type="ChEBI" id="CHEBI:18420"/>
    </cofactor>
</comment>
<dbReference type="PANTHER" id="PTHR23407">
    <property type="entry name" value="ATPASE INHIBITOR/5-FORMYLTETRAHYDROFOLATE CYCLO-LIGASE"/>
    <property type="match status" value="1"/>
</dbReference>
<dbReference type="SUPFAM" id="SSF100950">
    <property type="entry name" value="NagB/RpiA/CoA transferase-like"/>
    <property type="match status" value="1"/>
</dbReference>
<feature type="binding site" evidence="4">
    <location>
        <begin position="7"/>
        <end position="11"/>
    </location>
    <ligand>
        <name>ATP</name>
        <dbReference type="ChEBI" id="CHEBI:30616"/>
    </ligand>
</feature>
<comment type="similarity">
    <text evidence="1 5">Belongs to the 5-formyltetrahydrofolate cyclo-ligase family.</text>
</comment>
<accession>A0A518BZ03</accession>
<dbReference type="PIRSF" id="PIRSF006806">
    <property type="entry name" value="FTHF_cligase"/>
    <property type="match status" value="1"/>
</dbReference>
<keyword evidence="2 4" id="KW-0547">Nucleotide-binding</keyword>
<sequence>MTQPASKAQARAQAKAQRITMDAIARLDASAAIRNRLLEMPEVHEADTIFAYVSMQDEVATHKLLDQLLEQGKTVAVPVVIGEEIVPHLLHDLEDLYPDRFDIPAPQTRVPLDLTPDVTIVPGLAFTPAGQRLGRGGGYYDRYLTSHPETSPIAVCFENQILDALPTEATDFPVPVIVTEKRLIRVE</sequence>
<evidence type="ECO:0000256" key="2">
    <source>
        <dbReference type="ARBA" id="ARBA00022741"/>
    </source>
</evidence>
<keyword evidence="3 4" id="KW-0067">ATP-binding</keyword>
<dbReference type="EMBL" id="CP036280">
    <property type="protein sequence ID" value="QDU72198.1"/>
    <property type="molecule type" value="Genomic_DNA"/>
</dbReference>
<gene>
    <name evidence="6" type="ORF">Pan265_20610</name>
</gene>
<dbReference type="GO" id="GO:0030272">
    <property type="term" value="F:5-formyltetrahydrofolate cyclo-ligase activity"/>
    <property type="evidence" value="ECO:0007669"/>
    <property type="project" value="UniProtKB-EC"/>
</dbReference>
<evidence type="ECO:0000313" key="7">
    <source>
        <dbReference type="Proteomes" id="UP000320386"/>
    </source>
</evidence>
<dbReference type="InterPro" id="IPR002698">
    <property type="entry name" value="FTHF_cligase"/>
</dbReference>
<evidence type="ECO:0000256" key="1">
    <source>
        <dbReference type="ARBA" id="ARBA00010638"/>
    </source>
</evidence>
<organism evidence="6 7">
    <name type="scientific">Mucisphaera calidilacus</name>
    <dbReference type="NCBI Taxonomy" id="2527982"/>
    <lineage>
        <taxon>Bacteria</taxon>
        <taxon>Pseudomonadati</taxon>
        <taxon>Planctomycetota</taxon>
        <taxon>Phycisphaerae</taxon>
        <taxon>Phycisphaerales</taxon>
        <taxon>Phycisphaeraceae</taxon>
        <taxon>Mucisphaera</taxon>
    </lineage>
</organism>
<evidence type="ECO:0000256" key="3">
    <source>
        <dbReference type="ARBA" id="ARBA00022840"/>
    </source>
</evidence>
<dbReference type="KEGG" id="mcad:Pan265_20610"/>
<dbReference type="RefSeq" id="WP_236254828.1">
    <property type="nucleotide sequence ID" value="NZ_CP036280.1"/>
</dbReference>
<evidence type="ECO:0000256" key="4">
    <source>
        <dbReference type="PIRSR" id="PIRSR006806-1"/>
    </source>
</evidence>
<dbReference type="Proteomes" id="UP000320386">
    <property type="component" value="Chromosome"/>
</dbReference>
<dbReference type="GO" id="GO:0046872">
    <property type="term" value="F:metal ion binding"/>
    <property type="evidence" value="ECO:0007669"/>
    <property type="project" value="UniProtKB-KW"/>
</dbReference>
<feature type="binding site" evidence="4">
    <location>
        <position position="53"/>
    </location>
    <ligand>
        <name>substrate</name>
    </ligand>
</feature>
<protein>
    <recommendedName>
        <fullName evidence="5">5-formyltetrahydrofolate cyclo-ligase</fullName>
        <ecNumber evidence="5">6.3.3.2</ecNumber>
    </recommendedName>
</protein>